<sequence>MGSEAVNLYRKMPNNLHDEVSTICVLNTCSHSGLLNEAHSIFNEVSHRTEKNYYCN</sequence>
<gene>
    <name evidence="1" type="ORF">TSG867_LOCUS34124</name>
</gene>
<evidence type="ECO:0000313" key="1">
    <source>
        <dbReference type="EMBL" id="CAF4723138.1"/>
    </source>
</evidence>
<protein>
    <recommendedName>
        <fullName evidence="3">Pentatricopeptide repeat-containing protein</fullName>
    </recommendedName>
</protein>
<dbReference type="EMBL" id="CAJOBQ010015153">
    <property type="protein sequence ID" value="CAF4723138.1"/>
    <property type="molecule type" value="Genomic_DNA"/>
</dbReference>
<reference evidence="1" key="1">
    <citation type="submission" date="2021-02" db="EMBL/GenBank/DDBJ databases">
        <authorList>
            <person name="Nowell W R."/>
        </authorList>
    </citation>
    <scope>NUCLEOTIDE SEQUENCE</scope>
</reference>
<organism evidence="1 2">
    <name type="scientific">Rotaria socialis</name>
    <dbReference type="NCBI Taxonomy" id="392032"/>
    <lineage>
        <taxon>Eukaryota</taxon>
        <taxon>Metazoa</taxon>
        <taxon>Spiralia</taxon>
        <taxon>Gnathifera</taxon>
        <taxon>Rotifera</taxon>
        <taxon>Eurotatoria</taxon>
        <taxon>Bdelloidea</taxon>
        <taxon>Philodinida</taxon>
        <taxon>Philodinidae</taxon>
        <taxon>Rotaria</taxon>
    </lineage>
</organism>
<evidence type="ECO:0008006" key="3">
    <source>
        <dbReference type="Google" id="ProtNLM"/>
    </source>
</evidence>
<feature type="non-terminal residue" evidence="1">
    <location>
        <position position="56"/>
    </location>
</feature>
<comment type="caution">
    <text evidence="1">The sequence shown here is derived from an EMBL/GenBank/DDBJ whole genome shotgun (WGS) entry which is preliminary data.</text>
</comment>
<dbReference type="AlphaFoldDB" id="A0A821JP30"/>
<name>A0A821JP30_9BILA</name>
<evidence type="ECO:0000313" key="2">
    <source>
        <dbReference type="Proteomes" id="UP000663862"/>
    </source>
</evidence>
<dbReference type="Proteomes" id="UP000663862">
    <property type="component" value="Unassembled WGS sequence"/>
</dbReference>
<accession>A0A821JP30</accession>
<proteinExistence type="predicted"/>